<keyword evidence="5" id="KW-0143">Chaperone</keyword>
<keyword evidence="4" id="KW-0963">Cytoplasm</keyword>
<dbReference type="RefSeq" id="WP_377151530.1">
    <property type="nucleotide sequence ID" value="NZ_JBHSAF010000006.1"/>
</dbReference>
<dbReference type="Pfam" id="PF03937">
    <property type="entry name" value="Sdh5"/>
    <property type="match status" value="1"/>
</dbReference>
<comment type="similarity">
    <text evidence="2">Belongs to the SdhE FAD assembly factor family.</text>
</comment>
<dbReference type="PANTHER" id="PTHR39585:SF1">
    <property type="entry name" value="FAD ASSEMBLY FACTOR SDHE"/>
    <property type="match status" value="1"/>
</dbReference>
<keyword evidence="7" id="KW-1185">Reference proteome</keyword>
<comment type="subcellular location">
    <subcellularLocation>
        <location evidence="1">Cytoplasm</location>
    </subcellularLocation>
</comment>
<dbReference type="InterPro" id="IPR036714">
    <property type="entry name" value="SDH_sf"/>
</dbReference>
<evidence type="ECO:0000256" key="4">
    <source>
        <dbReference type="ARBA" id="ARBA00022490"/>
    </source>
</evidence>
<dbReference type="Gene3D" id="1.10.150.250">
    <property type="entry name" value="Flavinator of succinate dehydrogenase"/>
    <property type="match status" value="1"/>
</dbReference>
<dbReference type="SUPFAM" id="SSF109910">
    <property type="entry name" value="YgfY-like"/>
    <property type="match status" value="1"/>
</dbReference>
<evidence type="ECO:0000256" key="1">
    <source>
        <dbReference type="ARBA" id="ARBA00004496"/>
    </source>
</evidence>
<dbReference type="PANTHER" id="PTHR39585">
    <property type="entry name" value="FAD ASSEMBLY FACTOR SDHE"/>
    <property type="match status" value="1"/>
</dbReference>
<evidence type="ECO:0000313" key="7">
    <source>
        <dbReference type="Proteomes" id="UP001595692"/>
    </source>
</evidence>
<accession>A0ABV8CMD2</accession>
<dbReference type="EMBL" id="JBHSAF010000006">
    <property type="protein sequence ID" value="MFC3913259.1"/>
    <property type="molecule type" value="Genomic_DNA"/>
</dbReference>
<gene>
    <name evidence="6" type="ORF">ACFOSS_07260</name>
</gene>
<dbReference type="Proteomes" id="UP001595692">
    <property type="component" value="Unassembled WGS sequence"/>
</dbReference>
<comment type="caution">
    <text evidence="6">The sequence shown here is derived from an EMBL/GenBank/DDBJ whole genome shotgun (WGS) entry which is preliminary data.</text>
</comment>
<sequence>MREQEWLRWQCRRGMLELDVILMPFLEQQWSRLLPGQQEAFVRLLEQSDLQLFRWLMRGEVPEQPEFRALIEVIRDSHQTRTAS</sequence>
<organism evidence="6 7">
    <name type="scientific">Pseudaeromonas sharmana</name>
    <dbReference type="NCBI Taxonomy" id="328412"/>
    <lineage>
        <taxon>Bacteria</taxon>
        <taxon>Pseudomonadati</taxon>
        <taxon>Pseudomonadota</taxon>
        <taxon>Gammaproteobacteria</taxon>
        <taxon>Aeromonadales</taxon>
        <taxon>Aeromonadaceae</taxon>
        <taxon>Pseudaeromonas</taxon>
    </lineage>
</organism>
<evidence type="ECO:0000256" key="2">
    <source>
        <dbReference type="ARBA" id="ARBA00008571"/>
    </source>
</evidence>
<evidence type="ECO:0000256" key="5">
    <source>
        <dbReference type="ARBA" id="ARBA00023186"/>
    </source>
</evidence>
<evidence type="ECO:0000256" key="3">
    <source>
        <dbReference type="ARBA" id="ARBA00019418"/>
    </source>
</evidence>
<proteinExistence type="inferred from homology"/>
<evidence type="ECO:0000313" key="6">
    <source>
        <dbReference type="EMBL" id="MFC3913259.1"/>
    </source>
</evidence>
<protein>
    <recommendedName>
        <fullName evidence="3">FAD assembly factor SdhE</fullName>
    </recommendedName>
</protein>
<dbReference type="InterPro" id="IPR050531">
    <property type="entry name" value="SdhE_FAD_assembly_factor"/>
</dbReference>
<name>A0ABV8CMD2_9GAMM</name>
<dbReference type="InterPro" id="IPR005631">
    <property type="entry name" value="SDH"/>
</dbReference>
<reference evidence="7" key="1">
    <citation type="journal article" date="2019" name="Int. J. Syst. Evol. Microbiol.">
        <title>The Global Catalogue of Microorganisms (GCM) 10K type strain sequencing project: providing services to taxonomists for standard genome sequencing and annotation.</title>
        <authorList>
            <consortium name="The Broad Institute Genomics Platform"/>
            <consortium name="The Broad Institute Genome Sequencing Center for Infectious Disease"/>
            <person name="Wu L."/>
            <person name="Ma J."/>
        </authorList>
    </citation>
    <scope>NUCLEOTIDE SEQUENCE [LARGE SCALE GENOMIC DNA]</scope>
    <source>
        <strain evidence="7">CCUG 54939</strain>
    </source>
</reference>